<name>A0A0F5YIN2_9CYAN</name>
<evidence type="ECO:0000313" key="2">
    <source>
        <dbReference type="Proteomes" id="UP000033607"/>
    </source>
</evidence>
<protein>
    <submittedName>
        <fullName evidence="1">Uncharacterized protein</fullName>
    </submittedName>
</protein>
<dbReference type="Proteomes" id="UP000033607">
    <property type="component" value="Unassembled WGS sequence"/>
</dbReference>
<accession>A0A0F5YIN2</accession>
<dbReference type="RefSeq" id="WP_046277802.1">
    <property type="nucleotide sequence ID" value="NZ_LATL02000353.1"/>
</dbReference>
<gene>
    <name evidence="1" type="ORF">WN50_06990</name>
</gene>
<comment type="caution">
    <text evidence="1">The sequence shown here is derived from an EMBL/GenBank/DDBJ whole genome shotgun (WGS) entry which is preliminary data.</text>
</comment>
<proteinExistence type="predicted"/>
<reference evidence="1 2" key="1">
    <citation type="submission" date="2015-06" db="EMBL/GenBank/DDBJ databases">
        <title>Draft genome assembly of filamentous brackish cyanobacterium Limnoraphis robusta strain CS-951.</title>
        <authorList>
            <person name="Willis A."/>
            <person name="Parks M."/>
            <person name="Burford M.A."/>
        </authorList>
    </citation>
    <scope>NUCLEOTIDE SEQUENCE [LARGE SCALE GENOMIC DNA]</scope>
    <source>
        <strain evidence="1 2">CS-951</strain>
    </source>
</reference>
<organism evidence="1 2">
    <name type="scientific">Limnoraphis robusta CS-951</name>
    <dbReference type="NCBI Taxonomy" id="1637645"/>
    <lineage>
        <taxon>Bacteria</taxon>
        <taxon>Bacillati</taxon>
        <taxon>Cyanobacteriota</taxon>
        <taxon>Cyanophyceae</taxon>
        <taxon>Oscillatoriophycideae</taxon>
        <taxon>Oscillatoriales</taxon>
        <taxon>Sirenicapillariaceae</taxon>
        <taxon>Limnoraphis</taxon>
    </lineage>
</organism>
<dbReference type="EMBL" id="LATL02000353">
    <property type="protein sequence ID" value="KKD38784.1"/>
    <property type="molecule type" value="Genomic_DNA"/>
</dbReference>
<evidence type="ECO:0000313" key="1">
    <source>
        <dbReference type="EMBL" id="KKD38784.1"/>
    </source>
</evidence>
<sequence>MNGFIAIFSPATFIVSAVALVCCSYVCLLGFPDGVLATVPPPKSASEAIADIDRVLGDPDDFVNDVWDGVNSFVGEHFGSMAVATGFGIAIRSIVK</sequence>
<dbReference type="AlphaFoldDB" id="A0A0F5YIN2"/>